<accession>A0A6J4KXB0</accession>
<protein>
    <submittedName>
        <fullName evidence="1">Uncharacterized protein</fullName>
    </submittedName>
</protein>
<feature type="non-terminal residue" evidence="1">
    <location>
        <position position="43"/>
    </location>
</feature>
<proteinExistence type="predicted"/>
<reference evidence="1" key="1">
    <citation type="submission" date="2020-02" db="EMBL/GenBank/DDBJ databases">
        <authorList>
            <person name="Meier V. D."/>
        </authorList>
    </citation>
    <scope>NUCLEOTIDE SEQUENCE</scope>
    <source>
        <strain evidence="1">AVDCRST_MAG93</strain>
    </source>
</reference>
<dbReference type="EMBL" id="CADCTR010001873">
    <property type="protein sequence ID" value="CAA9316974.1"/>
    <property type="molecule type" value="Genomic_DNA"/>
</dbReference>
<gene>
    <name evidence="1" type="ORF">AVDCRST_MAG93-5547</name>
</gene>
<sequence>WWVAEMGGRAAGWAHTLDKSAKSPTRPTGSVRWQMETLVNSHY</sequence>
<feature type="non-terminal residue" evidence="1">
    <location>
        <position position="1"/>
    </location>
</feature>
<organism evidence="1">
    <name type="scientific">uncultured Chloroflexia bacterium</name>
    <dbReference type="NCBI Taxonomy" id="1672391"/>
    <lineage>
        <taxon>Bacteria</taxon>
        <taxon>Bacillati</taxon>
        <taxon>Chloroflexota</taxon>
        <taxon>Chloroflexia</taxon>
        <taxon>environmental samples</taxon>
    </lineage>
</organism>
<dbReference type="AlphaFoldDB" id="A0A6J4KXB0"/>
<name>A0A6J4KXB0_9CHLR</name>
<evidence type="ECO:0000313" key="1">
    <source>
        <dbReference type="EMBL" id="CAA9316974.1"/>
    </source>
</evidence>